<dbReference type="CDD" id="cd17928">
    <property type="entry name" value="DEXDc_SecA"/>
    <property type="match status" value="1"/>
</dbReference>
<feature type="binding site" evidence="12">
    <location>
        <position position="495"/>
    </location>
    <ligand>
        <name>ATP</name>
        <dbReference type="ChEBI" id="CHEBI:30616"/>
    </ligand>
</feature>
<feature type="domain" description="SecA family profile" evidence="15">
    <location>
        <begin position="1"/>
        <end position="573"/>
    </location>
</feature>
<feature type="domain" description="Helicase ATP-binding" evidence="13">
    <location>
        <begin position="85"/>
        <end position="248"/>
    </location>
</feature>
<gene>
    <name evidence="12" type="primary">secA</name>
    <name evidence="16" type="ORF">SORDD05_01757</name>
</gene>
<dbReference type="SMART" id="SM00958">
    <property type="entry name" value="SecA_PP_bind"/>
    <property type="match status" value="1"/>
</dbReference>
<dbReference type="Pfam" id="PF21090">
    <property type="entry name" value="P-loop_SecA"/>
    <property type="match status" value="2"/>
</dbReference>
<dbReference type="FunFam" id="3.40.50.300:FF:000429">
    <property type="entry name" value="Preprotein translocase subunit SecA"/>
    <property type="match status" value="1"/>
</dbReference>
<evidence type="ECO:0000256" key="6">
    <source>
        <dbReference type="ARBA" id="ARBA00022741"/>
    </source>
</evidence>
<evidence type="ECO:0000256" key="2">
    <source>
        <dbReference type="ARBA" id="ARBA00007650"/>
    </source>
</evidence>
<dbReference type="GO" id="GO:0065002">
    <property type="term" value="P:intracellular protein transmembrane transport"/>
    <property type="evidence" value="ECO:0007669"/>
    <property type="project" value="UniProtKB-UniRule"/>
</dbReference>
<dbReference type="PANTHER" id="PTHR30612:SF0">
    <property type="entry name" value="CHLOROPLAST PROTEIN-TRANSPORTING ATPASE"/>
    <property type="match status" value="1"/>
</dbReference>
<dbReference type="PANTHER" id="PTHR30612">
    <property type="entry name" value="SECA INNER MEMBRANE COMPONENT OF SEC PROTEIN SECRETION SYSTEM"/>
    <property type="match status" value="1"/>
</dbReference>
<dbReference type="GO" id="GO:0031522">
    <property type="term" value="C:cell envelope Sec protein transport complex"/>
    <property type="evidence" value="ECO:0007669"/>
    <property type="project" value="TreeGrafter"/>
</dbReference>
<evidence type="ECO:0000256" key="12">
    <source>
        <dbReference type="HAMAP-Rule" id="MF_01382"/>
    </source>
</evidence>
<dbReference type="GO" id="GO:0008564">
    <property type="term" value="F:protein-exporting ATPase activity"/>
    <property type="evidence" value="ECO:0007669"/>
    <property type="project" value="UniProtKB-EC"/>
</dbReference>
<keyword evidence="10 12" id="KW-0811">Translocation</keyword>
<dbReference type="InterPro" id="IPR022490">
    <property type="entry name" value="SecA2"/>
</dbReference>
<keyword evidence="9 12" id="KW-1278">Translocase</keyword>
<dbReference type="InterPro" id="IPR027417">
    <property type="entry name" value="P-loop_NTPase"/>
</dbReference>
<dbReference type="HAMAP" id="MF_01382">
    <property type="entry name" value="SecA"/>
    <property type="match status" value="1"/>
</dbReference>
<keyword evidence="3 12" id="KW-0813">Transport</keyword>
<keyword evidence="16" id="KW-0378">Hydrolase</keyword>
<dbReference type="InterPro" id="IPR011115">
    <property type="entry name" value="SecA_DEAD"/>
</dbReference>
<dbReference type="SMART" id="SM00957">
    <property type="entry name" value="SecA_DEAD"/>
    <property type="match status" value="1"/>
</dbReference>
<dbReference type="GO" id="GO:0005524">
    <property type="term" value="F:ATP binding"/>
    <property type="evidence" value="ECO:0007669"/>
    <property type="project" value="UniProtKB-UniRule"/>
</dbReference>
<evidence type="ECO:0000256" key="7">
    <source>
        <dbReference type="ARBA" id="ARBA00022840"/>
    </source>
</evidence>
<dbReference type="GO" id="GO:0005886">
    <property type="term" value="C:plasma membrane"/>
    <property type="evidence" value="ECO:0007669"/>
    <property type="project" value="UniProtKB-SubCell"/>
</dbReference>
<keyword evidence="5 12" id="KW-0963">Cytoplasm</keyword>
<comment type="subcellular location">
    <subcellularLocation>
        <location evidence="12">Cell membrane</location>
        <topology evidence="12">Peripheral membrane protein</topology>
        <orientation evidence="12">Cytoplasmic side</orientation>
    </subcellularLocation>
    <subcellularLocation>
        <location evidence="12">Cytoplasm</location>
    </subcellularLocation>
    <subcellularLocation>
        <location evidence="1">Membrane</location>
        <topology evidence="1">Peripheral membrane protein</topology>
    </subcellularLocation>
    <text evidence="12">Distribution is 50-50.</text>
</comment>
<dbReference type="InterPro" id="IPR000185">
    <property type="entry name" value="SecA"/>
</dbReference>
<evidence type="ECO:0000256" key="8">
    <source>
        <dbReference type="ARBA" id="ARBA00022927"/>
    </source>
</evidence>
<dbReference type="CDD" id="cd18803">
    <property type="entry name" value="SF2_C_secA"/>
    <property type="match status" value="1"/>
</dbReference>
<evidence type="ECO:0000256" key="9">
    <source>
        <dbReference type="ARBA" id="ARBA00022967"/>
    </source>
</evidence>
<dbReference type="Pfam" id="PF01043">
    <property type="entry name" value="SecA_PP_bind"/>
    <property type="match status" value="1"/>
</dbReference>
<evidence type="ECO:0000256" key="1">
    <source>
        <dbReference type="ARBA" id="ARBA00004170"/>
    </source>
</evidence>
<dbReference type="InterPro" id="IPR014018">
    <property type="entry name" value="SecA_motor_DEAD"/>
</dbReference>
<dbReference type="SUPFAM" id="SSF81767">
    <property type="entry name" value="Pre-protein crosslinking domain of SecA"/>
    <property type="match status" value="1"/>
</dbReference>
<comment type="caution">
    <text evidence="16">The sequence shown here is derived from an EMBL/GenBank/DDBJ whole genome shotgun (WGS) entry which is preliminary data.</text>
</comment>
<dbReference type="SUPFAM" id="SSF52540">
    <property type="entry name" value="P-loop containing nucleoside triphosphate hydrolases"/>
    <property type="match status" value="2"/>
</dbReference>
<dbReference type="PATRIC" id="fig|1303.76.peg.1841"/>
<dbReference type="PROSITE" id="PS51196">
    <property type="entry name" value="SECA_MOTOR_DEAD"/>
    <property type="match status" value="1"/>
</dbReference>
<dbReference type="InterPro" id="IPR001650">
    <property type="entry name" value="Helicase_C-like"/>
</dbReference>
<comment type="subunit">
    <text evidence="12">Monomer and homodimer. Part of the essential Sec protein translocation apparatus which comprises SecA, SecYEG and auxiliary proteins SecDF. Other proteins may also be involved.</text>
</comment>
<accession>A0A139M5Z9</accession>
<dbReference type="PRINTS" id="PR00906">
    <property type="entry name" value="SECA"/>
</dbReference>
<evidence type="ECO:0000256" key="3">
    <source>
        <dbReference type="ARBA" id="ARBA00022448"/>
    </source>
</evidence>
<evidence type="ECO:0000256" key="11">
    <source>
        <dbReference type="ARBA" id="ARBA00023136"/>
    </source>
</evidence>
<dbReference type="EMBL" id="LQOG01000046">
    <property type="protein sequence ID" value="KXT59156.1"/>
    <property type="molecule type" value="Genomic_DNA"/>
</dbReference>
<feature type="binding site" evidence="12">
    <location>
        <position position="83"/>
    </location>
    <ligand>
        <name>ATP</name>
        <dbReference type="ChEBI" id="CHEBI:30616"/>
    </ligand>
</feature>
<comment type="function">
    <text evidence="12">Part of the Sec protein translocase complex. Interacts with the SecYEG preprotein conducting channel. Has a central role in coupling the hydrolysis of ATP to the transfer of proteins into and across the cell membrane, serving as an ATP-driven molecular motor driving the stepwise translocation of polypeptide chains across the membrane.</text>
</comment>
<comment type="catalytic activity">
    <reaction evidence="12">
        <text>ATP + H2O + cellular proteinSide 1 = ADP + phosphate + cellular proteinSide 2.</text>
        <dbReference type="EC" id="7.4.2.8"/>
    </reaction>
</comment>
<feature type="binding site" evidence="12">
    <location>
        <begin position="101"/>
        <end position="105"/>
    </location>
    <ligand>
        <name>ATP</name>
        <dbReference type="ChEBI" id="CHEBI:30616"/>
    </ligand>
</feature>
<keyword evidence="4 12" id="KW-1003">Cell membrane</keyword>
<keyword evidence="8 12" id="KW-0653">Protein transport</keyword>
<evidence type="ECO:0000259" key="14">
    <source>
        <dbReference type="PROSITE" id="PS51194"/>
    </source>
</evidence>
<evidence type="ECO:0000256" key="5">
    <source>
        <dbReference type="ARBA" id="ARBA00022490"/>
    </source>
</evidence>
<dbReference type="PROSITE" id="PS51192">
    <property type="entry name" value="HELICASE_ATP_BIND_1"/>
    <property type="match status" value="1"/>
</dbReference>
<dbReference type="Gene3D" id="3.40.50.300">
    <property type="entry name" value="P-loop containing nucleotide triphosphate hydrolases"/>
    <property type="match status" value="2"/>
</dbReference>
<dbReference type="NCBIfam" id="TIGR03714">
    <property type="entry name" value="secA2"/>
    <property type="match status" value="1"/>
</dbReference>
<dbReference type="GO" id="GO:0006605">
    <property type="term" value="P:protein targeting"/>
    <property type="evidence" value="ECO:0007669"/>
    <property type="project" value="UniProtKB-UniRule"/>
</dbReference>
<name>A0A139M5Z9_STROR</name>
<feature type="domain" description="Helicase C-terminal" evidence="14">
    <location>
        <begin position="417"/>
        <end position="582"/>
    </location>
</feature>
<dbReference type="GO" id="GO:0005829">
    <property type="term" value="C:cytosol"/>
    <property type="evidence" value="ECO:0007669"/>
    <property type="project" value="TreeGrafter"/>
</dbReference>
<keyword evidence="11 12" id="KW-0472">Membrane</keyword>
<dbReference type="NCBIfam" id="NF006630">
    <property type="entry name" value="PRK09200.1"/>
    <property type="match status" value="1"/>
</dbReference>
<dbReference type="GO" id="GO:0004386">
    <property type="term" value="F:helicase activity"/>
    <property type="evidence" value="ECO:0007669"/>
    <property type="project" value="UniProtKB-KW"/>
</dbReference>
<dbReference type="GO" id="GO:0043952">
    <property type="term" value="P:protein transport by the Sec complex"/>
    <property type="evidence" value="ECO:0007669"/>
    <property type="project" value="TreeGrafter"/>
</dbReference>
<dbReference type="EC" id="7.4.2.8" evidence="12"/>
<protein>
    <recommendedName>
        <fullName evidence="12">Protein translocase subunit SecA</fullName>
        <ecNumber evidence="12">7.4.2.8</ecNumber>
    </recommendedName>
</protein>
<dbReference type="Proteomes" id="UP000070541">
    <property type="component" value="Unassembled WGS sequence"/>
</dbReference>
<dbReference type="Gene3D" id="3.90.1440.10">
    <property type="entry name" value="SecA, preprotein cross-linking domain"/>
    <property type="match status" value="1"/>
</dbReference>
<dbReference type="RefSeq" id="WP_061419219.1">
    <property type="nucleotide sequence ID" value="NZ_KQ969040.1"/>
</dbReference>
<dbReference type="InterPro" id="IPR014001">
    <property type="entry name" value="Helicase_ATP-bd"/>
</dbReference>
<reference evidence="16 17" key="1">
    <citation type="submission" date="2016-01" db="EMBL/GenBank/DDBJ databases">
        <title>Highly variable Streptococcus oralis are common among viridans streptococci isolated from primates.</title>
        <authorList>
            <person name="Denapaite D."/>
            <person name="Rieger M."/>
            <person name="Koendgen S."/>
            <person name="Brueckner R."/>
            <person name="Ochigava I."/>
            <person name="Kappeler P."/>
            <person name="Maetz-Rensing K."/>
            <person name="Leendertz F."/>
            <person name="Hakenbeck R."/>
        </authorList>
    </citation>
    <scope>NUCLEOTIDE SEQUENCE [LARGE SCALE GENOMIC DNA]</scope>
    <source>
        <strain evidence="16 17">DD05</strain>
    </source>
</reference>
<evidence type="ECO:0000256" key="10">
    <source>
        <dbReference type="ARBA" id="ARBA00023010"/>
    </source>
</evidence>
<dbReference type="InterPro" id="IPR044722">
    <property type="entry name" value="SecA_SF2_C"/>
</dbReference>
<keyword evidence="6 12" id="KW-0547">Nucleotide-binding</keyword>
<evidence type="ECO:0000313" key="16">
    <source>
        <dbReference type="EMBL" id="KXT59156.1"/>
    </source>
</evidence>
<dbReference type="InterPro" id="IPR011130">
    <property type="entry name" value="SecA_preprotein_X-link_dom"/>
</dbReference>
<dbReference type="SUPFAM" id="SSF81886">
    <property type="entry name" value="Helical scaffold and wing domains of SecA"/>
    <property type="match status" value="1"/>
</dbReference>
<evidence type="ECO:0000256" key="4">
    <source>
        <dbReference type="ARBA" id="ARBA00022475"/>
    </source>
</evidence>
<keyword evidence="16" id="KW-0347">Helicase</keyword>
<keyword evidence="7 12" id="KW-0067">ATP-binding</keyword>
<dbReference type="InterPro" id="IPR036670">
    <property type="entry name" value="SecA_X-link_sf"/>
</dbReference>
<dbReference type="AlphaFoldDB" id="A0A139M5Z9"/>
<comment type="similarity">
    <text evidence="2 12">Belongs to the SecA family.</text>
</comment>
<evidence type="ECO:0000259" key="15">
    <source>
        <dbReference type="PROSITE" id="PS51196"/>
    </source>
</evidence>
<proteinExistence type="inferred from homology"/>
<organism evidence="16 17">
    <name type="scientific">Streptococcus oralis</name>
    <dbReference type="NCBI Taxonomy" id="1303"/>
    <lineage>
        <taxon>Bacteria</taxon>
        <taxon>Bacillati</taxon>
        <taxon>Bacillota</taxon>
        <taxon>Bacilli</taxon>
        <taxon>Lactobacillales</taxon>
        <taxon>Streptococcaceae</taxon>
        <taxon>Streptococcus</taxon>
    </lineage>
</organism>
<dbReference type="Pfam" id="PF07516">
    <property type="entry name" value="SecA_SW"/>
    <property type="match status" value="1"/>
</dbReference>
<dbReference type="InterPro" id="IPR036266">
    <property type="entry name" value="SecA_Wing/Scaffold_sf"/>
</dbReference>
<dbReference type="PROSITE" id="PS51194">
    <property type="entry name" value="HELICASE_CTER"/>
    <property type="match status" value="1"/>
</dbReference>
<dbReference type="InterPro" id="IPR011116">
    <property type="entry name" value="SecA_Wing/Scaffold"/>
</dbReference>
<evidence type="ECO:0000259" key="13">
    <source>
        <dbReference type="PROSITE" id="PS51192"/>
    </source>
</evidence>
<dbReference type="Gene3D" id="1.10.3060.10">
    <property type="entry name" value="Helical scaffold and wing domains of SecA"/>
    <property type="match status" value="1"/>
</dbReference>
<evidence type="ECO:0000313" key="17">
    <source>
        <dbReference type="Proteomes" id="UP000070541"/>
    </source>
</evidence>
<sequence length="795" mass="90556">MKTKRFNLTNSYKLMRYKKILEKVNKLSDSYAAMSNEKLQAQTKWFKERLSGGESLQSILPEAYATIREAAKRILGLYPYDVQVLGALVMQDNQIAEMRTGEGKTLTAILPLYLNALTEKSTILVTANEYLAARDAKQMAPVFRFLGMTVGVGVSEDPAKKLKIPQKQQIYKNDIVYTTHSALGFDYLEENLATSQSKKFLPKFYFCLVDEVDAALLDSAQMPLIISGSPRVQSNLFLSCDEFVKTLKEGEDFNLDSTRTSVWLTRKGVKEAEVYFRVQNAYDPDNYQLIRQINLALRANHLFEKDRQYTVDNGEVKLMDEATGRLLEGNKLQSGLHQALEARERVKITLETRSMASITYQNLFRMFPKLAGMTGTGKVCEEEFRDVYDLGVVVVPTRKPNLRIDYPDEIYLTIPQKLYASLEYIKKLHKKGQPVLIATGSVGMSEIYSMLLLQEGIAHNVLNAHNAAKEAEMIALAGRRSAVTVATSMAGRGTDIILEEGVAELGGLAVVGTERMSSERVDLQLRGRAGRQGAPGLSKFFISLEDDLISKSGSKWISEYYHKEIAKPEEKQKIHLTSRRIRYAVEEAQKNSDNASAASRRSTERYDESIRIQRQIIYNKRNKLISHPEFDLTYFLSTLSDAVDIYTSKTPFKERADLFRFVLDNISYYCEDIPEDLDVTDLRQVKKFLSDLLISEYQQKKDKIKDLELFNQFQRTVVLRAIDDCWVEQVDYLQQFQGLVSSQGYAQKNPVFEFHKEAFKSYKEMNADINLNIIKNMALSYINIKPSGKLEVFFG</sequence>
<dbReference type="Pfam" id="PF07517">
    <property type="entry name" value="SecA_DEAD"/>
    <property type="match status" value="1"/>
</dbReference>
<dbReference type="GO" id="GO:0017038">
    <property type="term" value="P:protein import"/>
    <property type="evidence" value="ECO:0007669"/>
    <property type="project" value="InterPro"/>
</dbReference>